<reference evidence="4" key="1">
    <citation type="journal article" date="2023" name="bioRxiv">
        <title>Improved chromosome-level genome assembly for marigold (Tagetes erecta).</title>
        <authorList>
            <person name="Jiang F."/>
            <person name="Yuan L."/>
            <person name="Wang S."/>
            <person name="Wang H."/>
            <person name="Xu D."/>
            <person name="Wang A."/>
            <person name="Fan W."/>
        </authorList>
    </citation>
    <scope>NUCLEOTIDE SEQUENCE</scope>
    <source>
        <strain evidence="4">WSJ</strain>
        <tissue evidence="4">Leaf</tissue>
    </source>
</reference>
<dbReference type="CDD" id="cd00590">
    <property type="entry name" value="RRM_SF"/>
    <property type="match status" value="1"/>
</dbReference>
<feature type="domain" description="RRM" evidence="3">
    <location>
        <begin position="47"/>
        <end position="124"/>
    </location>
</feature>
<accession>A0AAD8JWX0</accession>
<dbReference type="InterPro" id="IPR000504">
    <property type="entry name" value="RRM_dom"/>
</dbReference>
<feature type="region of interest" description="Disordered" evidence="2">
    <location>
        <begin position="308"/>
        <end position="332"/>
    </location>
</feature>
<keyword evidence="5" id="KW-1185">Reference proteome</keyword>
<comment type="caution">
    <text evidence="4">The sequence shown here is derived from an EMBL/GenBank/DDBJ whole genome shotgun (WGS) entry which is preliminary data.</text>
</comment>
<organism evidence="4 5">
    <name type="scientific">Tagetes erecta</name>
    <name type="common">African marigold</name>
    <dbReference type="NCBI Taxonomy" id="13708"/>
    <lineage>
        <taxon>Eukaryota</taxon>
        <taxon>Viridiplantae</taxon>
        <taxon>Streptophyta</taxon>
        <taxon>Embryophyta</taxon>
        <taxon>Tracheophyta</taxon>
        <taxon>Spermatophyta</taxon>
        <taxon>Magnoliopsida</taxon>
        <taxon>eudicotyledons</taxon>
        <taxon>Gunneridae</taxon>
        <taxon>Pentapetalae</taxon>
        <taxon>asterids</taxon>
        <taxon>campanulids</taxon>
        <taxon>Asterales</taxon>
        <taxon>Asteraceae</taxon>
        <taxon>Asteroideae</taxon>
        <taxon>Heliantheae alliance</taxon>
        <taxon>Tageteae</taxon>
        <taxon>Tagetes</taxon>
    </lineage>
</organism>
<dbReference type="Proteomes" id="UP001229421">
    <property type="component" value="Unassembled WGS sequence"/>
</dbReference>
<dbReference type="Gene3D" id="3.30.70.330">
    <property type="match status" value="1"/>
</dbReference>
<evidence type="ECO:0000259" key="3">
    <source>
        <dbReference type="PROSITE" id="PS50102"/>
    </source>
</evidence>
<dbReference type="GO" id="GO:0003723">
    <property type="term" value="F:RNA binding"/>
    <property type="evidence" value="ECO:0007669"/>
    <property type="project" value="UniProtKB-UniRule"/>
</dbReference>
<keyword evidence="1" id="KW-0694">RNA-binding</keyword>
<feature type="compositionally biased region" description="Low complexity" evidence="2">
    <location>
        <begin position="371"/>
        <end position="393"/>
    </location>
</feature>
<feature type="region of interest" description="Disordered" evidence="2">
    <location>
        <begin position="359"/>
        <end position="401"/>
    </location>
</feature>
<dbReference type="Pfam" id="PF00076">
    <property type="entry name" value="RRM_1"/>
    <property type="match status" value="1"/>
</dbReference>
<protein>
    <recommendedName>
        <fullName evidence="3">RRM domain-containing protein</fullName>
    </recommendedName>
</protein>
<evidence type="ECO:0000256" key="2">
    <source>
        <dbReference type="SAM" id="MobiDB-lite"/>
    </source>
</evidence>
<feature type="compositionally biased region" description="Basic residues" evidence="2">
    <location>
        <begin position="321"/>
        <end position="332"/>
    </location>
</feature>
<proteinExistence type="predicted"/>
<dbReference type="PROSITE" id="PS50102">
    <property type="entry name" value="RRM"/>
    <property type="match status" value="1"/>
</dbReference>
<dbReference type="AlphaFoldDB" id="A0AAD8JWX0"/>
<dbReference type="SUPFAM" id="SSF54928">
    <property type="entry name" value="RNA-binding domain, RBD"/>
    <property type="match status" value="1"/>
</dbReference>
<evidence type="ECO:0000256" key="1">
    <source>
        <dbReference type="PROSITE-ProRule" id="PRU00176"/>
    </source>
</evidence>
<sequence length="567" mass="64078">MKQWRPKEKETPPDLADLRRRKEEEIKKINHNRSKSYRLEQEYKNKANYFVSKLPQGCIEEGLWQAFQHYKNLMHVCIPPKKDMWGNTFGFVRFVDVDDPVAFREELAKVLVDGKKIGITISRYRKVRIADRLGTTNTKPEARLDSIPKQWHKEATSFQGVALGAAAPNTKLGFEGMTNRPQPELNQAPTSNLSTTVVHGDIQGRITNPDCSLSFLGGSNILFSFPSQEDALGFMDFFKNNGSQIILGSMEEHRKEADRKVVSCLKSFPAYEEEFEKSMIERCEISRGMGFAAGDMLDFFLSETQKKKKEHKSVNNDSRARKGKDKRTIRGKFRTPDLNEDLRDLSRFKISRHLLKRGSRLVPKKNNQARGPSDVSLGTSSSGSDSSSSANGSLVDQTVGDQGSHVIGEPMLLNANGFIDGPREAEPLEEVQESVGVTVDVELLEEVNLDFKRYGIDMPCLLNGALGNGHLIRFWVDVWVADKPLMELYPCSLWRKSSPSRFRIAFRSISVRLDGVGGGKESFFFSRKKRIGSTSWVDLLVLILRMRTLEVGWGFGFLHQAGKRYVA</sequence>
<dbReference type="InterPro" id="IPR035979">
    <property type="entry name" value="RBD_domain_sf"/>
</dbReference>
<evidence type="ECO:0000313" key="4">
    <source>
        <dbReference type="EMBL" id="KAK1411006.1"/>
    </source>
</evidence>
<gene>
    <name evidence="4" type="ORF">QVD17_37549</name>
</gene>
<dbReference type="InterPro" id="IPR012677">
    <property type="entry name" value="Nucleotide-bd_a/b_plait_sf"/>
</dbReference>
<dbReference type="EMBL" id="JAUHHV010000010">
    <property type="protein sequence ID" value="KAK1411006.1"/>
    <property type="molecule type" value="Genomic_DNA"/>
</dbReference>
<name>A0AAD8JWX0_TARER</name>
<evidence type="ECO:0000313" key="5">
    <source>
        <dbReference type="Proteomes" id="UP001229421"/>
    </source>
</evidence>